<keyword evidence="2" id="KW-1185">Reference proteome</keyword>
<evidence type="ECO:0000313" key="2">
    <source>
        <dbReference type="Proteomes" id="UP000799755"/>
    </source>
</evidence>
<protein>
    <submittedName>
        <fullName evidence="1">RCC1/BLIP-II</fullName>
    </submittedName>
</protein>
<name>A0ACB6R345_9PLEO</name>
<evidence type="ECO:0000313" key="1">
    <source>
        <dbReference type="EMBL" id="KAF2473243.1"/>
    </source>
</evidence>
<reference evidence="1" key="1">
    <citation type="journal article" date="2020" name="Stud. Mycol.">
        <title>101 Dothideomycetes genomes: a test case for predicting lifestyles and emergence of pathogens.</title>
        <authorList>
            <person name="Haridas S."/>
            <person name="Albert R."/>
            <person name="Binder M."/>
            <person name="Bloem J."/>
            <person name="Labutti K."/>
            <person name="Salamov A."/>
            <person name="Andreopoulos B."/>
            <person name="Baker S."/>
            <person name="Barry K."/>
            <person name="Bills G."/>
            <person name="Bluhm B."/>
            <person name="Cannon C."/>
            <person name="Castanera R."/>
            <person name="Culley D."/>
            <person name="Daum C."/>
            <person name="Ezra D."/>
            <person name="Gonzalez J."/>
            <person name="Henrissat B."/>
            <person name="Kuo A."/>
            <person name="Liang C."/>
            <person name="Lipzen A."/>
            <person name="Lutzoni F."/>
            <person name="Magnuson J."/>
            <person name="Mondo S."/>
            <person name="Nolan M."/>
            <person name="Ohm R."/>
            <person name="Pangilinan J."/>
            <person name="Park H.-J."/>
            <person name="Ramirez L."/>
            <person name="Alfaro M."/>
            <person name="Sun H."/>
            <person name="Tritt A."/>
            <person name="Yoshinaga Y."/>
            <person name="Zwiers L.-H."/>
            <person name="Turgeon B."/>
            <person name="Goodwin S."/>
            <person name="Spatafora J."/>
            <person name="Crous P."/>
            <person name="Grigoriev I."/>
        </authorList>
    </citation>
    <scope>NUCLEOTIDE SEQUENCE</scope>
    <source>
        <strain evidence="1">ATCC 200398</strain>
    </source>
</reference>
<sequence>MAPRRSARAAPAKPEPVEPVETRPARALKKASGALASRPKKSDAPAVKPAAPAAPAAPTTAAAKKPVARKAAVHAPEPQPKRKKDEETALERKPKKARIAKVHEEEKEKPKGPVRRGGRKVIINEREYTKPLNVYVFGEGGSGELGLGASKKAVDVKRPRFNEALSKMDVVRLAAGGMHVVALTLDNHILTWGVNDNGALGRDTTNEDVKMKEIDENGSDSGSDSDSDSDSGLNEKEATPTAISMEHFPEDTVFVDVAAGDSCSFALTDEGAVYGWGTFRKNEGVLGFTKDVDTARTPIYLEGLKKIRKLVCGTNHVIALDSDHNVWAWGNGQQNQLGRRLTERTMHESLVPTHVGFGDKSDRSFKGASKKMETVACGDYHGMAIATDNHIWAWGANNYGETGFPDNAGSDNATVSPPRIIAVLEGLNIQSIACGSHHNVALSTNGNCYVWGRCDGSQTGIPLSQLTAIDDECIVKKQNNKPKILIQPTRLPSLSDVVMVACGSEHSIAITKSGKAYSWGFSANFQTGQGTLADIETPTLIDNTASKSAKYIWAGAGGQYSIMASIREPTMNGTSSKVPNGVLSA</sequence>
<accession>A0ACB6R345</accession>
<dbReference type="Proteomes" id="UP000799755">
    <property type="component" value="Unassembled WGS sequence"/>
</dbReference>
<gene>
    <name evidence="1" type="ORF">BDR25DRAFT_341366</name>
</gene>
<proteinExistence type="predicted"/>
<organism evidence="1 2">
    <name type="scientific">Lindgomyces ingoldianus</name>
    <dbReference type="NCBI Taxonomy" id="673940"/>
    <lineage>
        <taxon>Eukaryota</taxon>
        <taxon>Fungi</taxon>
        <taxon>Dikarya</taxon>
        <taxon>Ascomycota</taxon>
        <taxon>Pezizomycotina</taxon>
        <taxon>Dothideomycetes</taxon>
        <taxon>Pleosporomycetidae</taxon>
        <taxon>Pleosporales</taxon>
        <taxon>Lindgomycetaceae</taxon>
        <taxon>Lindgomyces</taxon>
    </lineage>
</organism>
<dbReference type="EMBL" id="MU003500">
    <property type="protein sequence ID" value="KAF2473243.1"/>
    <property type="molecule type" value="Genomic_DNA"/>
</dbReference>
<comment type="caution">
    <text evidence="1">The sequence shown here is derived from an EMBL/GenBank/DDBJ whole genome shotgun (WGS) entry which is preliminary data.</text>
</comment>